<proteinExistence type="predicted"/>
<organism evidence="2 3">
    <name type="scientific">Cytospora mali</name>
    <name type="common">Apple Valsa canker fungus</name>
    <name type="synonym">Valsa mali</name>
    <dbReference type="NCBI Taxonomy" id="578113"/>
    <lineage>
        <taxon>Eukaryota</taxon>
        <taxon>Fungi</taxon>
        <taxon>Dikarya</taxon>
        <taxon>Ascomycota</taxon>
        <taxon>Pezizomycotina</taxon>
        <taxon>Sordariomycetes</taxon>
        <taxon>Sordariomycetidae</taxon>
        <taxon>Diaporthales</taxon>
        <taxon>Cytosporaceae</taxon>
        <taxon>Cytospora</taxon>
    </lineage>
</organism>
<sequence length="279" mass="31936">MQGPVKMWNPERKWAYKPFTRQWRKRTFMFLIMLPELAGTVVLLVLFAIAQPDLFRTQLWHVGYVWGFNSSPAIILYAKANHDPYPHVPFVWSLDLTNYNVGISVLSLFVLLAKLVGFIMRVWTPIVGVFFSFSMTVLYTVSVYGQMGPDYYDPAHPSPVAWYIRYGCWPAEGFSNDAVGSCRMAKGTFAATVFQLAIYVSCLGYAIYNMIPTKEEKEEIKQRKLNKGVDDDSENGAPVDDDVVYEMQPQMMQQGYQVPFTPRTQAFHALDRKLPLRGP</sequence>
<feature type="transmembrane region" description="Helical" evidence="1">
    <location>
        <begin position="189"/>
        <end position="208"/>
    </location>
</feature>
<reference evidence="2" key="1">
    <citation type="submission" date="2014-12" db="EMBL/GenBank/DDBJ databases">
        <title>Genome Sequence of Valsa Canker Pathogens Uncovers a Specific Adaption of Colonization on Woody Bark.</title>
        <authorList>
            <person name="Yin Z."/>
            <person name="Liu H."/>
            <person name="Gao X."/>
            <person name="Li Z."/>
            <person name="Song N."/>
            <person name="Ke X."/>
            <person name="Dai Q."/>
            <person name="Wu Y."/>
            <person name="Sun Y."/>
            <person name="Xu J.-R."/>
            <person name="Kang Z.K."/>
            <person name="Wang L."/>
            <person name="Huang L."/>
        </authorList>
    </citation>
    <scope>NUCLEOTIDE SEQUENCE [LARGE SCALE GENOMIC DNA]</scope>
    <source>
        <strain evidence="2">03-8</strain>
    </source>
</reference>
<dbReference type="Proteomes" id="UP000078559">
    <property type="component" value="Chromosome 6"/>
</dbReference>
<feature type="transmembrane region" description="Helical" evidence="1">
    <location>
        <begin position="126"/>
        <end position="145"/>
    </location>
</feature>
<evidence type="ECO:0000313" key="2">
    <source>
        <dbReference type="EMBL" id="KUI70103.1"/>
    </source>
</evidence>
<dbReference type="AlphaFoldDB" id="A0A194W1Y0"/>
<dbReference type="EMBL" id="CM003103">
    <property type="protein sequence ID" value="KUI70103.1"/>
    <property type="molecule type" value="Genomic_DNA"/>
</dbReference>
<feature type="transmembrane region" description="Helical" evidence="1">
    <location>
        <begin position="99"/>
        <end position="119"/>
    </location>
</feature>
<gene>
    <name evidence="2" type="ORF">VM1G_06059</name>
</gene>
<protein>
    <submittedName>
        <fullName evidence="2">Uncharacterized protein</fullName>
    </submittedName>
</protein>
<evidence type="ECO:0000256" key="1">
    <source>
        <dbReference type="SAM" id="Phobius"/>
    </source>
</evidence>
<keyword evidence="1" id="KW-0812">Transmembrane</keyword>
<name>A0A194W1Y0_CYTMA</name>
<feature type="transmembrane region" description="Helical" evidence="1">
    <location>
        <begin position="27"/>
        <end position="50"/>
    </location>
</feature>
<accession>A0A194W1Y0</accession>
<evidence type="ECO:0000313" key="3">
    <source>
        <dbReference type="Proteomes" id="UP000078559"/>
    </source>
</evidence>
<keyword evidence="1" id="KW-1133">Transmembrane helix</keyword>
<keyword evidence="1" id="KW-0472">Membrane</keyword>
<keyword evidence="3" id="KW-1185">Reference proteome</keyword>